<dbReference type="EMBL" id="NEXC01000008">
    <property type="protein sequence ID" value="PSN84066.1"/>
    <property type="molecule type" value="Genomic_DNA"/>
</dbReference>
<organism evidence="3 4">
    <name type="scientific">Candidatus Marsarchaeota G1 archaeon OSP_D</name>
    <dbReference type="NCBI Taxonomy" id="1978155"/>
    <lineage>
        <taxon>Archaea</taxon>
        <taxon>Candidatus Marsarchaeota</taxon>
        <taxon>Candidatus Marsarchaeota group 1</taxon>
    </lineage>
</organism>
<keyword evidence="1" id="KW-1133">Transmembrane helix</keyword>
<feature type="transmembrane region" description="Helical" evidence="1">
    <location>
        <begin position="369"/>
        <end position="390"/>
    </location>
</feature>
<comment type="caution">
    <text evidence="3">The sequence shown here is derived from an EMBL/GenBank/DDBJ whole genome shotgun (WGS) entry which is preliminary data.</text>
</comment>
<feature type="transmembrane region" description="Helical" evidence="1">
    <location>
        <begin position="280"/>
        <end position="300"/>
    </location>
</feature>
<dbReference type="GO" id="GO:0005886">
    <property type="term" value="C:plasma membrane"/>
    <property type="evidence" value="ECO:0007669"/>
    <property type="project" value="TreeGrafter"/>
</dbReference>
<dbReference type="PROSITE" id="PS50850">
    <property type="entry name" value="MFS"/>
    <property type="match status" value="1"/>
</dbReference>
<feature type="transmembrane region" description="Helical" evidence="1">
    <location>
        <begin position="306"/>
        <end position="325"/>
    </location>
</feature>
<feature type="domain" description="Major facilitator superfamily (MFS) profile" evidence="2">
    <location>
        <begin position="12"/>
        <end position="394"/>
    </location>
</feature>
<feature type="transmembrane region" description="Helical" evidence="1">
    <location>
        <begin position="215"/>
        <end position="238"/>
    </location>
</feature>
<evidence type="ECO:0000313" key="3">
    <source>
        <dbReference type="EMBL" id="PSN84066.1"/>
    </source>
</evidence>
<reference evidence="3 4" key="1">
    <citation type="submission" date="2017-04" db="EMBL/GenBank/DDBJ databases">
        <title>Novel microbial lineages endemic to geothermal iron-oxide mats fill important gaps in the evolutionary history of Archaea.</title>
        <authorList>
            <person name="Jay Z.J."/>
            <person name="Beam J.P."/>
            <person name="Dlakic M."/>
            <person name="Rusch D.B."/>
            <person name="Kozubal M.A."/>
            <person name="Inskeep W.P."/>
        </authorList>
    </citation>
    <scope>NUCLEOTIDE SEQUENCE [LARGE SCALE GENOMIC DNA]</scope>
    <source>
        <strain evidence="3">OSP_D</strain>
    </source>
</reference>
<dbReference type="InterPro" id="IPR011701">
    <property type="entry name" value="MFS"/>
</dbReference>
<name>A0A2R6ACI0_9ARCH</name>
<dbReference type="Pfam" id="PF07690">
    <property type="entry name" value="MFS_1"/>
    <property type="match status" value="1"/>
</dbReference>
<feature type="transmembrane region" description="Helical" evidence="1">
    <location>
        <begin position="145"/>
        <end position="169"/>
    </location>
</feature>
<keyword evidence="1" id="KW-0472">Membrane</keyword>
<dbReference type="GO" id="GO:0022857">
    <property type="term" value="F:transmembrane transporter activity"/>
    <property type="evidence" value="ECO:0007669"/>
    <property type="project" value="InterPro"/>
</dbReference>
<dbReference type="Proteomes" id="UP000240880">
    <property type="component" value="Unassembled WGS sequence"/>
</dbReference>
<dbReference type="InterPro" id="IPR036259">
    <property type="entry name" value="MFS_trans_sf"/>
</dbReference>
<feature type="transmembrane region" description="Helical" evidence="1">
    <location>
        <begin position="21"/>
        <end position="38"/>
    </location>
</feature>
<accession>A0A2R6ACI0</accession>
<feature type="transmembrane region" description="Helical" evidence="1">
    <location>
        <begin position="175"/>
        <end position="194"/>
    </location>
</feature>
<feature type="transmembrane region" description="Helical" evidence="1">
    <location>
        <begin position="250"/>
        <end position="268"/>
    </location>
</feature>
<dbReference type="InterPro" id="IPR020846">
    <property type="entry name" value="MFS_dom"/>
</dbReference>
<evidence type="ECO:0000313" key="4">
    <source>
        <dbReference type="Proteomes" id="UP000240880"/>
    </source>
</evidence>
<feature type="transmembrane region" description="Helical" evidence="1">
    <location>
        <begin position="44"/>
        <end position="67"/>
    </location>
</feature>
<evidence type="ECO:0000256" key="1">
    <source>
        <dbReference type="SAM" id="Phobius"/>
    </source>
</evidence>
<gene>
    <name evidence="3" type="ORF">B9Q01_02250</name>
</gene>
<sequence>MTERAPKSDITKLAFTSLGHFANDGMLFFVPLVVDIIVQQRKVAPLYTSLILTLFYASSAIFSTFAGRIADKTGKAARLLSLGIFVLSLGVLGFDIALSETNEQILIALSMLSSVIAGIGSSFYHPLGASILQRSFSSRFRGFALGLNGSIGSLGRALYPILFFALSTFLMEKGALLFFALLGVAISFVIFVGLSESKIETNKAKSQKRVVSTALLVLLAITVARSATVQGMTAWLPTFLSTKVGLSTKLGFLLTTTYVTPIVGQIIFGRLMDKFDKRLVLTLASFGSGCSMLLFVTYSFGAFGYIELALFGFFTYNAFPILLSLTSEYTPREAYAFGNALIWGVGSTGGSVIGPLLVGAIILGSYSRLGFAFEVLSIATILVGVLPILLPKTH</sequence>
<dbReference type="AlphaFoldDB" id="A0A2R6ACI0"/>
<dbReference type="Gene3D" id="1.20.1250.20">
    <property type="entry name" value="MFS general substrate transporter like domains"/>
    <property type="match status" value="2"/>
</dbReference>
<dbReference type="PANTHER" id="PTHR43129">
    <property type="entry name" value="FOSMIDOMYCIN RESISTANCE PROTEIN"/>
    <property type="match status" value="1"/>
</dbReference>
<feature type="transmembrane region" description="Helical" evidence="1">
    <location>
        <begin position="105"/>
        <end position="124"/>
    </location>
</feature>
<evidence type="ECO:0000259" key="2">
    <source>
        <dbReference type="PROSITE" id="PS50850"/>
    </source>
</evidence>
<feature type="transmembrane region" description="Helical" evidence="1">
    <location>
        <begin position="79"/>
        <end position="99"/>
    </location>
</feature>
<dbReference type="SUPFAM" id="SSF103473">
    <property type="entry name" value="MFS general substrate transporter"/>
    <property type="match status" value="1"/>
</dbReference>
<proteinExistence type="predicted"/>
<protein>
    <recommendedName>
        <fullName evidence="2">Major facilitator superfamily (MFS) profile domain-containing protein</fullName>
    </recommendedName>
</protein>
<feature type="transmembrane region" description="Helical" evidence="1">
    <location>
        <begin position="337"/>
        <end position="363"/>
    </location>
</feature>
<keyword evidence="1" id="KW-0812">Transmembrane</keyword>
<dbReference type="PANTHER" id="PTHR43129:SF1">
    <property type="entry name" value="FOSMIDOMYCIN RESISTANCE PROTEIN"/>
    <property type="match status" value="1"/>
</dbReference>